<proteinExistence type="predicted"/>
<dbReference type="EMBL" id="BAUT01000035">
    <property type="protein sequence ID" value="GAE26921.1"/>
    <property type="molecule type" value="Genomic_DNA"/>
</dbReference>
<accession>W4Q4D6</accession>
<comment type="caution">
    <text evidence="2">The sequence shown here is derived from an EMBL/GenBank/DDBJ whole genome shotgun (WGS) entry which is preliminary data.</text>
</comment>
<keyword evidence="1" id="KW-0812">Transmembrane</keyword>
<dbReference type="AlphaFoldDB" id="W4Q4D6"/>
<dbReference type="Pfam" id="PF06695">
    <property type="entry name" value="Sm_multidrug_ex"/>
    <property type="match status" value="1"/>
</dbReference>
<keyword evidence="1" id="KW-0472">Membrane</keyword>
<dbReference type="InterPro" id="IPR009577">
    <property type="entry name" value="Sm_multidrug_ex"/>
</dbReference>
<evidence type="ECO:0008006" key="4">
    <source>
        <dbReference type="Google" id="ProtNLM"/>
    </source>
</evidence>
<evidence type="ECO:0000313" key="2">
    <source>
        <dbReference type="EMBL" id="GAE26921.1"/>
    </source>
</evidence>
<feature type="transmembrane region" description="Helical" evidence="1">
    <location>
        <begin position="112"/>
        <end position="132"/>
    </location>
</feature>
<feature type="transmembrane region" description="Helical" evidence="1">
    <location>
        <begin position="144"/>
        <end position="166"/>
    </location>
</feature>
<reference evidence="2" key="1">
    <citation type="journal article" date="2014" name="Genome Announc.">
        <title>Draft Genome Sequences of Three Alkaliphilic Bacillus Strains, Bacillus wakoensis JCM 9140T, Bacillus akibai JCM 9157T, and Bacillus hemicellulosilyticus JCM 9152T.</title>
        <authorList>
            <person name="Yuki M."/>
            <person name="Oshima K."/>
            <person name="Suda W."/>
            <person name="Oshida Y."/>
            <person name="Kitamura K."/>
            <person name="Iida T."/>
            <person name="Hattori M."/>
            <person name="Ohkuma M."/>
        </authorList>
    </citation>
    <scope>NUCLEOTIDE SEQUENCE [LARGE SCALE GENOMIC DNA]</scope>
    <source>
        <strain evidence="2">JCM 9140</strain>
    </source>
</reference>
<gene>
    <name evidence="2" type="ORF">JCM9140_3029</name>
</gene>
<protein>
    <recommendedName>
        <fullName evidence="4">Small multi-drug export protein</fullName>
    </recommendedName>
</protein>
<organism evidence="2 3">
    <name type="scientific">Halalkalibacter wakoensis JCM 9140</name>
    <dbReference type="NCBI Taxonomy" id="1236970"/>
    <lineage>
        <taxon>Bacteria</taxon>
        <taxon>Bacillati</taxon>
        <taxon>Bacillota</taxon>
        <taxon>Bacilli</taxon>
        <taxon>Bacillales</taxon>
        <taxon>Bacillaceae</taxon>
        <taxon>Halalkalibacter</taxon>
    </lineage>
</organism>
<name>W4Q4D6_9BACI</name>
<sequence>MYYNLFKSFDLLKERWCFYGKCVSTVCVYFFVSMVPFLEVFLTVPMAIIVFNFPPVAVLIVAIFGNAMSVLLFILFGAEMSKFFSIIYNKLRKKAQKPKEINPRIKRTFERFGVIGVCFMSSILVSSQIGAFSMTTLGAKRSQIFIWTNLGVCALAITMAILSVMAEGFVTTLVNL</sequence>
<evidence type="ECO:0000313" key="3">
    <source>
        <dbReference type="Proteomes" id="UP000018890"/>
    </source>
</evidence>
<dbReference type="STRING" id="1236970.JCM9140_3029"/>
<dbReference type="Proteomes" id="UP000018890">
    <property type="component" value="Unassembled WGS sequence"/>
</dbReference>
<keyword evidence="1" id="KW-1133">Transmembrane helix</keyword>
<keyword evidence="3" id="KW-1185">Reference proteome</keyword>
<evidence type="ECO:0000256" key="1">
    <source>
        <dbReference type="SAM" id="Phobius"/>
    </source>
</evidence>